<evidence type="ECO:0000313" key="3">
    <source>
        <dbReference type="Proteomes" id="UP000597853"/>
    </source>
</evidence>
<proteinExistence type="predicted"/>
<dbReference type="Proteomes" id="UP000597853">
    <property type="component" value="Unassembled WGS sequence"/>
</dbReference>
<evidence type="ECO:0000256" key="1">
    <source>
        <dbReference type="SAM" id="MobiDB-lite"/>
    </source>
</evidence>
<dbReference type="EMBL" id="BMTX01000015">
    <property type="protein sequence ID" value="GGS60252.1"/>
    <property type="molecule type" value="Genomic_DNA"/>
</dbReference>
<feature type="region of interest" description="Disordered" evidence="1">
    <location>
        <begin position="1"/>
        <end position="24"/>
    </location>
</feature>
<accession>A0ABQ2TA35</accession>
<reference evidence="3" key="1">
    <citation type="journal article" date="2019" name="Int. J. Syst. Evol. Microbiol.">
        <title>The Global Catalogue of Microorganisms (GCM) 10K type strain sequencing project: providing services to taxonomists for standard genome sequencing and annotation.</title>
        <authorList>
            <consortium name="The Broad Institute Genomics Platform"/>
            <consortium name="The Broad Institute Genome Sequencing Center for Infectious Disease"/>
            <person name="Wu L."/>
            <person name="Ma J."/>
        </authorList>
    </citation>
    <scope>NUCLEOTIDE SEQUENCE [LARGE SCALE GENOMIC DNA]</scope>
    <source>
        <strain evidence="3">JCM 4416</strain>
    </source>
</reference>
<evidence type="ECO:0000313" key="2">
    <source>
        <dbReference type="EMBL" id="GGS60252.1"/>
    </source>
</evidence>
<name>A0ABQ2TA35_STREZ</name>
<sequence>MSSDRSGSAPPLGPAGRSRASPTGSRRLTAALADAWRCYGHILFWLTRPGLDPHERDTRCAPLWGQLTGPLLDAAVDPLRQFQYAAMGTPDIRTSALGRIVDAYPAQTRTALHHGLHALDQLTSLLPHGRPDDRAAIVMRLLARVGDRSSLPLLAVYRDHPALGSTAADTIRHINNRTITNV</sequence>
<protein>
    <submittedName>
        <fullName evidence="2">Uncharacterized protein</fullName>
    </submittedName>
</protein>
<organism evidence="2 3">
    <name type="scientific">Streptomyces pseudogriseolus</name>
    <name type="common">Streptomyces gancidicus</name>
    <name type="synonym">Streptomyces rubiginosus</name>
    <dbReference type="NCBI Taxonomy" id="36817"/>
    <lineage>
        <taxon>Bacteria</taxon>
        <taxon>Bacillati</taxon>
        <taxon>Actinomycetota</taxon>
        <taxon>Actinomycetes</taxon>
        <taxon>Kitasatosporales</taxon>
        <taxon>Streptomycetaceae</taxon>
        <taxon>Streptomyces</taxon>
        <taxon>Streptomyces pseudogriseolus group</taxon>
    </lineage>
</organism>
<comment type="caution">
    <text evidence="2">The sequence shown here is derived from an EMBL/GenBank/DDBJ whole genome shotgun (WGS) entry which is preliminary data.</text>
</comment>
<gene>
    <name evidence="2" type="ORF">GCM10010285_44380</name>
</gene>
<keyword evidence="3" id="KW-1185">Reference proteome</keyword>